<keyword evidence="5 11" id="KW-0067">ATP-binding</keyword>
<keyword evidence="2" id="KW-0813">Transport</keyword>
<evidence type="ECO:0000313" key="12">
    <source>
        <dbReference type="Proteomes" id="UP000682416"/>
    </source>
</evidence>
<evidence type="ECO:0000313" key="11">
    <source>
        <dbReference type="EMBL" id="QVJ03391.1"/>
    </source>
</evidence>
<protein>
    <submittedName>
        <fullName evidence="11">ATP-binding cassette domain-containing protein</fullName>
    </submittedName>
</protein>
<sequence length="311" mass="33504">METHGLTRAFGTTTAVEGLDLRVRAGTVFGLLGPNGAGKTTTVRMLTTHLTPTGGTARVLGLDVVAQARRVRTLIGVTGQESGLDEEVDGRTGLTLLARLSGHRRVVARDRVERLLEVFDLTEAAGRAVRTYSGGMRRRLDIAASLLGSPRLLFLDEPTTGLDPRSRDQVWRMVRSLAEQGTTVLLTTQYLAEADQLADRVAVIGRGRVLAEGTPARLRADHGRPRLRLRLEERGHLDTARRVLAEHAVHPELRDGDTLTATLAGEDPVARSGARVLDALARAGVRVGSFGVQPPELDEVFLSLTENGEAA</sequence>
<dbReference type="FunFam" id="3.40.50.300:FF:000589">
    <property type="entry name" value="ABC transporter, ATP-binding subunit"/>
    <property type="match status" value="1"/>
</dbReference>
<dbReference type="PROSITE" id="PS00211">
    <property type="entry name" value="ABC_TRANSPORTER_1"/>
    <property type="match status" value="1"/>
</dbReference>
<name>A0A975LDV0_9ACTN</name>
<dbReference type="NCBIfam" id="TIGR01188">
    <property type="entry name" value="drrA"/>
    <property type="match status" value="1"/>
</dbReference>
<dbReference type="GO" id="GO:0046677">
    <property type="term" value="P:response to antibiotic"/>
    <property type="evidence" value="ECO:0007669"/>
    <property type="project" value="UniProtKB-KW"/>
</dbReference>
<reference evidence="11" key="1">
    <citation type="submission" date="2021-05" db="EMBL/GenBank/DDBJ databases">
        <authorList>
            <person name="Kaiqin L."/>
            <person name="Jian G."/>
        </authorList>
    </citation>
    <scope>NUCLEOTIDE SEQUENCE</scope>
    <source>
        <strain evidence="11">HDS5</strain>
    </source>
</reference>
<evidence type="ECO:0000256" key="2">
    <source>
        <dbReference type="ARBA" id="ARBA00022448"/>
    </source>
</evidence>
<proteinExistence type="inferred from homology"/>
<dbReference type="GO" id="GO:0005524">
    <property type="term" value="F:ATP binding"/>
    <property type="evidence" value="ECO:0007669"/>
    <property type="project" value="UniProtKB-KW"/>
</dbReference>
<evidence type="ECO:0000256" key="6">
    <source>
        <dbReference type="ARBA" id="ARBA00022967"/>
    </source>
</evidence>
<dbReference type="InterPro" id="IPR017871">
    <property type="entry name" value="ABC_transporter-like_CS"/>
</dbReference>
<dbReference type="InterPro" id="IPR027417">
    <property type="entry name" value="P-loop_NTPase"/>
</dbReference>
<keyword evidence="7" id="KW-0472">Membrane</keyword>
<dbReference type="SMART" id="SM00382">
    <property type="entry name" value="AAA"/>
    <property type="match status" value="1"/>
</dbReference>
<dbReference type="InterPro" id="IPR005894">
    <property type="entry name" value="DrrA"/>
</dbReference>
<evidence type="ECO:0000256" key="7">
    <source>
        <dbReference type="ARBA" id="ARBA00023136"/>
    </source>
</evidence>
<dbReference type="PROSITE" id="PS50893">
    <property type="entry name" value="ABC_TRANSPORTER_2"/>
    <property type="match status" value="1"/>
</dbReference>
<organism evidence="11 12">
    <name type="scientific">Nocardiopsis eucommiae</name>
    <dbReference type="NCBI Taxonomy" id="2831970"/>
    <lineage>
        <taxon>Bacteria</taxon>
        <taxon>Bacillati</taxon>
        <taxon>Actinomycetota</taxon>
        <taxon>Actinomycetes</taxon>
        <taxon>Streptosporangiales</taxon>
        <taxon>Nocardiopsidaceae</taxon>
        <taxon>Nocardiopsis</taxon>
    </lineage>
</organism>
<accession>A0A975LDV0</accession>
<feature type="domain" description="ABC transporter" evidence="10">
    <location>
        <begin position="1"/>
        <end position="231"/>
    </location>
</feature>
<evidence type="ECO:0000256" key="4">
    <source>
        <dbReference type="ARBA" id="ARBA00022741"/>
    </source>
</evidence>
<evidence type="ECO:0000256" key="5">
    <source>
        <dbReference type="ARBA" id="ARBA00022840"/>
    </source>
</evidence>
<keyword evidence="6" id="KW-1278">Translocase</keyword>
<dbReference type="AlphaFoldDB" id="A0A975LDV0"/>
<evidence type="ECO:0000259" key="10">
    <source>
        <dbReference type="PROSITE" id="PS50893"/>
    </source>
</evidence>
<evidence type="ECO:0000256" key="3">
    <source>
        <dbReference type="ARBA" id="ARBA00022475"/>
    </source>
</evidence>
<evidence type="ECO:0000256" key="1">
    <source>
        <dbReference type="ARBA" id="ARBA00004413"/>
    </source>
</evidence>
<dbReference type="GO" id="GO:0005886">
    <property type="term" value="C:plasma membrane"/>
    <property type="evidence" value="ECO:0007669"/>
    <property type="project" value="UniProtKB-SubCell"/>
</dbReference>
<dbReference type="Gene3D" id="3.40.50.300">
    <property type="entry name" value="P-loop containing nucleotide triphosphate hydrolases"/>
    <property type="match status" value="1"/>
</dbReference>
<keyword evidence="3" id="KW-1003">Cell membrane</keyword>
<dbReference type="InterPro" id="IPR050763">
    <property type="entry name" value="ABC_transporter_ATP-binding"/>
</dbReference>
<dbReference type="EMBL" id="CP074402">
    <property type="protein sequence ID" value="QVJ03391.1"/>
    <property type="molecule type" value="Genomic_DNA"/>
</dbReference>
<evidence type="ECO:0000256" key="8">
    <source>
        <dbReference type="ARBA" id="ARBA00023251"/>
    </source>
</evidence>
<keyword evidence="12" id="KW-1185">Reference proteome</keyword>
<dbReference type="Proteomes" id="UP000682416">
    <property type="component" value="Chromosome"/>
</dbReference>
<comment type="similarity">
    <text evidence="9">Belongs to the ABC transporter superfamily. Drug exporter-1 (DrugE1) (TC 3.A.1.105) family.</text>
</comment>
<dbReference type="GO" id="GO:1900753">
    <property type="term" value="P:doxorubicin transport"/>
    <property type="evidence" value="ECO:0007669"/>
    <property type="project" value="InterPro"/>
</dbReference>
<dbReference type="PANTHER" id="PTHR42711:SF19">
    <property type="entry name" value="DOXORUBICIN RESISTANCE ATP-BINDING PROTEIN DRRA"/>
    <property type="match status" value="1"/>
</dbReference>
<dbReference type="SUPFAM" id="SSF52540">
    <property type="entry name" value="P-loop containing nucleoside triphosphate hydrolases"/>
    <property type="match status" value="1"/>
</dbReference>
<dbReference type="InterPro" id="IPR003593">
    <property type="entry name" value="AAA+_ATPase"/>
</dbReference>
<dbReference type="GO" id="GO:0043215">
    <property type="term" value="P:daunorubicin transport"/>
    <property type="evidence" value="ECO:0007669"/>
    <property type="project" value="InterPro"/>
</dbReference>
<evidence type="ECO:0000256" key="9">
    <source>
        <dbReference type="ARBA" id="ARBA00049985"/>
    </source>
</evidence>
<keyword evidence="8" id="KW-0046">Antibiotic resistance</keyword>
<gene>
    <name evidence="11" type="ORF">KGD82_23610</name>
</gene>
<dbReference type="GO" id="GO:0016887">
    <property type="term" value="F:ATP hydrolysis activity"/>
    <property type="evidence" value="ECO:0007669"/>
    <property type="project" value="InterPro"/>
</dbReference>
<dbReference type="KEGG" id="nec:KGD82_23610"/>
<dbReference type="PANTHER" id="PTHR42711">
    <property type="entry name" value="ABC TRANSPORTER ATP-BINDING PROTEIN"/>
    <property type="match status" value="1"/>
</dbReference>
<comment type="subcellular location">
    <subcellularLocation>
        <location evidence="1">Cell membrane</location>
        <topology evidence="1">Peripheral membrane protein</topology>
        <orientation evidence="1">Cytoplasmic side</orientation>
    </subcellularLocation>
</comment>
<keyword evidence="4" id="KW-0547">Nucleotide-binding</keyword>
<dbReference type="Pfam" id="PF00005">
    <property type="entry name" value="ABC_tran"/>
    <property type="match status" value="1"/>
</dbReference>
<dbReference type="InterPro" id="IPR003439">
    <property type="entry name" value="ABC_transporter-like_ATP-bd"/>
</dbReference>